<dbReference type="InterPro" id="IPR054544">
    <property type="entry name" value="Pest_crys_Cry1Aa_dom-IV"/>
</dbReference>
<reference evidence="5" key="1">
    <citation type="journal article" date="2019" name="Int. J. Syst. Evol. Microbiol.">
        <title>The Global Catalogue of Microorganisms (GCM) 10K type strain sequencing project: providing services to taxonomists for standard genome sequencing and annotation.</title>
        <authorList>
            <consortium name="The Broad Institute Genomics Platform"/>
            <consortium name="The Broad Institute Genome Sequencing Center for Infectious Disease"/>
            <person name="Wu L."/>
            <person name="Ma J."/>
        </authorList>
    </citation>
    <scope>NUCLEOTIDE SEQUENCE [LARGE SCALE GENOMIC DNA]</scope>
    <source>
        <strain evidence="5">CCM 8904</strain>
    </source>
</reference>
<dbReference type="EMBL" id="JBHSSL010000118">
    <property type="protein sequence ID" value="MFC6171852.1"/>
    <property type="molecule type" value="Genomic_DNA"/>
</dbReference>
<proteinExistence type="predicted"/>
<feature type="region of interest" description="Disordered" evidence="1">
    <location>
        <begin position="222"/>
        <end position="246"/>
    </location>
</feature>
<protein>
    <submittedName>
        <fullName evidence="4">Toxin Cry1Ac domain D-VI-related protein</fullName>
    </submittedName>
</protein>
<evidence type="ECO:0000259" key="3">
    <source>
        <dbReference type="Pfam" id="PF18449"/>
    </source>
</evidence>
<comment type="caution">
    <text evidence="4">The sequence shown here is derived from an EMBL/GenBank/DDBJ whole genome shotgun (WGS) entry which is preliminary data.</text>
</comment>
<sequence>MVIMLSFVVLVGLIAVIVGIVKIRKKDQNKKKVKNLIYIGAGLLVLGFIGVNLLSSPPKINISSSSSTIDKNGDASLVVKTNKNAQVKIKDIESSAYDTTYTSVDKQGTLKLVVDHSGKYKVYAKNKYDDATKTINIKSSPYEQAPRRVTQLFTDSSKDKLVAGTTMADINDVNGDISNLSTGNVKTWCLKYLKQAKKLQPILAKKEAAATKKESIKQAKAESQSIAEAESNSKAESESIAKVESESKIESESIAKAISESSVKQAIADSASEAASQSSVAAAQVVTESSAPTDQTQQTVWIAPTSGTKYHFDPSCRGLRNANGNIQSMSLSDAVARGYTKCGFE</sequence>
<feature type="transmembrane region" description="Helical" evidence="2">
    <location>
        <begin position="35"/>
        <end position="54"/>
    </location>
</feature>
<keyword evidence="2" id="KW-0472">Membrane</keyword>
<keyword evidence="5" id="KW-1185">Reference proteome</keyword>
<dbReference type="RefSeq" id="WP_125551755.1">
    <property type="nucleotide sequence ID" value="NZ_JBHSSL010000118.1"/>
</dbReference>
<evidence type="ECO:0000256" key="2">
    <source>
        <dbReference type="SAM" id="Phobius"/>
    </source>
</evidence>
<keyword evidence="2" id="KW-0812">Transmembrane</keyword>
<evidence type="ECO:0000256" key="1">
    <source>
        <dbReference type="SAM" id="MobiDB-lite"/>
    </source>
</evidence>
<dbReference type="Proteomes" id="UP001596289">
    <property type="component" value="Unassembled WGS sequence"/>
</dbReference>
<keyword evidence="2" id="KW-1133">Transmembrane helix</keyword>
<accession>A0ABW1RGM5</accession>
<feature type="domain" description="Pesticidal crystal protein Cry1Aa" evidence="3">
    <location>
        <begin position="144"/>
        <end position="199"/>
    </location>
</feature>
<name>A0ABW1RGM5_9LACO</name>
<dbReference type="Pfam" id="PF18449">
    <property type="entry name" value="Endotoxin_C2"/>
    <property type="match status" value="1"/>
</dbReference>
<gene>
    <name evidence="4" type="ORF">ACFQGP_14920</name>
</gene>
<feature type="compositionally biased region" description="Basic and acidic residues" evidence="1">
    <location>
        <begin position="231"/>
        <end position="246"/>
    </location>
</feature>
<evidence type="ECO:0000313" key="4">
    <source>
        <dbReference type="EMBL" id="MFC6171852.1"/>
    </source>
</evidence>
<feature type="transmembrane region" description="Helical" evidence="2">
    <location>
        <begin position="6"/>
        <end position="23"/>
    </location>
</feature>
<organism evidence="4 5">
    <name type="scientific">Loigolactobacillus jiayinensis</name>
    <dbReference type="NCBI Taxonomy" id="2486016"/>
    <lineage>
        <taxon>Bacteria</taxon>
        <taxon>Bacillati</taxon>
        <taxon>Bacillota</taxon>
        <taxon>Bacilli</taxon>
        <taxon>Lactobacillales</taxon>
        <taxon>Lactobacillaceae</taxon>
        <taxon>Loigolactobacillus</taxon>
    </lineage>
</organism>
<evidence type="ECO:0000313" key="5">
    <source>
        <dbReference type="Proteomes" id="UP001596289"/>
    </source>
</evidence>